<gene>
    <name evidence="2" type="ORF">Q9L58_004149</name>
</gene>
<accession>A0ABR3GLJ7</accession>
<organism evidence="2 3">
    <name type="scientific">Discina gigas</name>
    <dbReference type="NCBI Taxonomy" id="1032678"/>
    <lineage>
        <taxon>Eukaryota</taxon>
        <taxon>Fungi</taxon>
        <taxon>Dikarya</taxon>
        <taxon>Ascomycota</taxon>
        <taxon>Pezizomycotina</taxon>
        <taxon>Pezizomycetes</taxon>
        <taxon>Pezizales</taxon>
        <taxon>Discinaceae</taxon>
        <taxon>Discina</taxon>
    </lineage>
</organism>
<sequence>MAHQMPVWSACEECRIRRCKCIHKHTEFLLPRAGLVERREMCENVYPTIAAKPLPERHGRRAGGGRSRRGGMVLQGPVASAPAIAGKTRAGGLRVVRQTTVGGNHADSTIVRKARIKCSNSHSLGGTEETTKGLPEELALSLPHRPAFYPPTPTSIAPRSPPPHPSRWTFRRDQKADSPAQGSTPRSRFTRRAPA</sequence>
<dbReference type="Proteomes" id="UP001447188">
    <property type="component" value="Unassembled WGS sequence"/>
</dbReference>
<proteinExistence type="predicted"/>
<feature type="compositionally biased region" description="Pro residues" evidence="1">
    <location>
        <begin position="148"/>
        <end position="165"/>
    </location>
</feature>
<reference evidence="2 3" key="1">
    <citation type="submission" date="2024-02" db="EMBL/GenBank/DDBJ databases">
        <title>Discinaceae phylogenomics.</title>
        <authorList>
            <person name="Dirks A.C."/>
            <person name="James T.Y."/>
        </authorList>
    </citation>
    <scope>NUCLEOTIDE SEQUENCE [LARGE SCALE GENOMIC DNA]</scope>
    <source>
        <strain evidence="2 3">ACD0624</strain>
    </source>
</reference>
<comment type="caution">
    <text evidence="2">The sequence shown here is derived from an EMBL/GenBank/DDBJ whole genome shotgun (WGS) entry which is preliminary data.</text>
</comment>
<keyword evidence="3" id="KW-1185">Reference proteome</keyword>
<name>A0ABR3GLJ7_9PEZI</name>
<evidence type="ECO:0000313" key="2">
    <source>
        <dbReference type="EMBL" id="KAL0636793.1"/>
    </source>
</evidence>
<evidence type="ECO:0000256" key="1">
    <source>
        <dbReference type="SAM" id="MobiDB-lite"/>
    </source>
</evidence>
<evidence type="ECO:0000313" key="3">
    <source>
        <dbReference type="Proteomes" id="UP001447188"/>
    </source>
</evidence>
<feature type="region of interest" description="Disordered" evidence="1">
    <location>
        <begin position="144"/>
        <end position="195"/>
    </location>
</feature>
<protein>
    <submittedName>
        <fullName evidence="2">Uncharacterized protein</fullName>
    </submittedName>
</protein>
<dbReference type="EMBL" id="JBBBZM010000043">
    <property type="protein sequence ID" value="KAL0636793.1"/>
    <property type="molecule type" value="Genomic_DNA"/>
</dbReference>